<evidence type="ECO:0000259" key="1">
    <source>
        <dbReference type="SMART" id="SM00382"/>
    </source>
</evidence>
<evidence type="ECO:0000313" key="2">
    <source>
        <dbReference type="EMBL" id="PTX08858.1"/>
    </source>
</evidence>
<dbReference type="InterPro" id="IPR051055">
    <property type="entry name" value="PIF1_helicase"/>
</dbReference>
<dbReference type="Gene3D" id="2.30.30.940">
    <property type="match status" value="1"/>
</dbReference>
<dbReference type="Pfam" id="PF05970">
    <property type="entry name" value="PIF1"/>
    <property type="match status" value="1"/>
</dbReference>
<accession>A0A2T5XZB2</accession>
<dbReference type="PANTHER" id="PTHR47642">
    <property type="entry name" value="ATP-DEPENDENT DNA HELICASE"/>
    <property type="match status" value="1"/>
</dbReference>
<keyword evidence="2" id="KW-0347">Helicase</keyword>
<dbReference type="GO" id="GO:0003678">
    <property type="term" value="F:DNA helicase activity"/>
    <property type="evidence" value="ECO:0007669"/>
    <property type="project" value="InterPro"/>
</dbReference>
<dbReference type="InterPro" id="IPR010285">
    <property type="entry name" value="DNA_helicase_pif1-like_DEAD"/>
</dbReference>
<dbReference type="Gene3D" id="3.40.50.300">
    <property type="entry name" value="P-loop containing nucleotide triphosphate hydrolases"/>
    <property type="match status" value="2"/>
</dbReference>
<dbReference type="InterPro" id="IPR027417">
    <property type="entry name" value="P-loop_NTPase"/>
</dbReference>
<protein>
    <submittedName>
        <fullName evidence="2">Helicase-like protein</fullName>
    </submittedName>
</protein>
<dbReference type="FunFam" id="3.40.50.300:FF:001498">
    <property type="entry name" value="ATP-dependent DNA helicase"/>
    <property type="match status" value="1"/>
</dbReference>
<gene>
    <name evidence="2" type="ORF">C8P65_101528</name>
</gene>
<keyword evidence="2" id="KW-0067">ATP-binding</keyword>
<dbReference type="GO" id="GO:0000723">
    <property type="term" value="P:telomere maintenance"/>
    <property type="evidence" value="ECO:0007669"/>
    <property type="project" value="InterPro"/>
</dbReference>
<evidence type="ECO:0000313" key="3">
    <source>
        <dbReference type="Proteomes" id="UP000243985"/>
    </source>
</evidence>
<dbReference type="EMBL" id="QBKG01000001">
    <property type="protein sequence ID" value="PTX08858.1"/>
    <property type="molecule type" value="Genomic_DNA"/>
</dbReference>
<comment type="caution">
    <text evidence="2">The sequence shown here is derived from an EMBL/GenBank/DDBJ whole genome shotgun (WGS) entry which is preliminary data.</text>
</comment>
<keyword evidence="2" id="KW-0547">Nucleotide-binding</keyword>
<dbReference type="Proteomes" id="UP000243985">
    <property type="component" value="Unassembled WGS sequence"/>
</dbReference>
<dbReference type="SUPFAM" id="SSF52540">
    <property type="entry name" value="P-loop containing nucleoside triphosphate hydrolases"/>
    <property type="match status" value="2"/>
</dbReference>
<dbReference type="InterPro" id="IPR029491">
    <property type="entry name" value="Helicase_HTH"/>
</dbReference>
<dbReference type="Pfam" id="PF14493">
    <property type="entry name" value="HTH_40"/>
    <property type="match status" value="1"/>
</dbReference>
<dbReference type="PANTHER" id="PTHR47642:SF5">
    <property type="entry name" value="ATP-DEPENDENT DNA HELICASE"/>
    <property type="match status" value="1"/>
</dbReference>
<keyword evidence="2" id="KW-0378">Hydrolase</keyword>
<dbReference type="AlphaFoldDB" id="A0A2T5XZB2"/>
<dbReference type="InterPro" id="IPR003593">
    <property type="entry name" value="AAA+_ATPase"/>
</dbReference>
<dbReference type="SMART" id="SM00382">
    <property type="entry name" value="AAA"/>
    <property type="match status" value="1"/>
</dbReference>
<feature type="domain" description="AAA+ ATPase" evidence="1">
    <location>
        <begin position="28"/>
        <end position="335"/>
    </location>
</feature>
<organism evidence="2 3">
    <name type="scientific">Capnocytophaga leadbetteri</name>
    <dbReference type="NCBI Taxonomy" id="327575"/>
    <lineage>
        <taxon>Bacteria</taxon>
        <taxon>Pseudomonadati</taxon>
        <taxon>Bacteroidota</taxon>
        <taxon>Flavobacteriia</taxon>
        <taxon>Flavobacteriales</taxon>
        <taxon>Flavobacteriaceae</taxon>
        <taxon>Capnocytophaga</taxon>
    </lineage>
</organism>
<name>A0A2T5XZB2_9FLAO</name>
<sequence>MYLCNKKLLTEIANDFMTEYILTLISQTNRNIFLTGKAGTGKTTLLRKIIATTYKNTVVAAPTGIAALNAGGVTIHSLFQLPFASFLPTQSAPPIVNEHLRFENRVSLRKHFQMHKNKQQLIRNMELLIVDEVSMLRADVLDAMDYMLQFIRRNHEPFGGVQVLFIGDLMQLPPVVKQEEWEVLKQYYKGMYFFQSEVITKHPLLYVELETIYRQTDKLFVSILNHLRENKLTEEDLQLLQPYVKPTFAKQSKDEYVTLTTHNAKADTMNQHAMQQLRTPAFAYEAEVIGDFPDYLYPTDKVIQLKEGARVMFIKNDPSGEHLFFNGKMGTVLSLTEDSVEVLLDGGQPINVERYVWENLRFRLNETTKDIEEEKLGTFTQYPLRLAWAITIHKSQGLTFEKAALDLGSVFASGQAYVAFSRLRSLDGLVLLSSVAQNGIDNDEEVIDYAVNKADESQVQQACEEGKSEFLQQTILQTFDWRILADEWAQHCSSYMGEIGAKSQYKEWANKTAAKVREVTEVAAKFSKQLVGYFGSGAPLEYIFERIEKAVPYFSPLLSDIWGEVLYVQAKIANQKKVKEFSQELNQLSDTLSGVLKHLFRLSQITHLIRLDKPLTKDSIHSDKLQELRIELQERALQRLEKEQLFVETTPEKAPIIKQEKPSTYDVTLQLWKEGKTVAEIAEARMFTERTIYNHLEKLIEQGKLPEDLITQLLSAEAIAELTALFDKTEDYSSLKSIIEATEERYSWNELSLFRIYYQKKLAN</sequence>
<reference evidence="2 3" key="1">
    <citation type="submission" date="2018-04" db="EMBL/GenBank/DDBJ databases">
        <title>Genomic Encyclopedia of Archaeal and Bacterial Type Strains, Phase II (KMG-II): from individual species to whole genera.</title>
        <authorList>
            <person name="Goeker M."/>
        </authorList>
    </citation>
    <scope>NUCLEOTIDE SEQUENCE [LARGE SCALE GENOMIC DNA]</scope>
    <source>
        <strain evidence="2 3">DSM 22902</strain>
    </source>
</reference>
<dbReference type="GO" id="GO:0006281">
    <property type="term" value="P:DNA repair"/>
    <property type="evidence" value="ECO:0007669"/>
    <property type="project" value="InterPro"/>
</dbReference>
<dbReference type="Gene3D" id="1.10.10.1390">
    <property type="entry name" value="ATP-dependent DNA helicase RecQ"/>
    <property type="match status" value="1"/>
</dbReference>
<dbReference type="CDD" id="cd18809">
    <property type="entry name" value="SF1_C_RecD"/>
    <property type="match status" value="1"/>
</dbReference>
<proteinExistence type="predicted"/>